<dbReference type="AlphaFoldDB" id="A0A1B2DWQ1"/>
<organism evidence="3">
    <name type="scientific">Paenibacillus ihbetae</name>
    <dbReference type="NCBI Taxonomy" id="1870820"/>
    <lineage>
        <taxon>Bacteria</taxon>
        <taxon>Bacillati</taxon>
        <taxon>Bacillota</taxon>
        <taxon>Bacilli</taxon>
        <taxon>Bacillales</taxon>
        <taxon>Paenibacillaceae</taxon>
        <taxon>Paenibacillus</taxon>
    </lineage>
</organism>
<protein>
    <submittedName>
        <fullName evidence="3">RNA-binding protein</fullName>
    </submittedName>
</protein>
<dbReference type="InterPro" id="IPR036986">
    <property type="entry name" value="S4_RNA-bd_sf"/>
</dbReference>
<dbReference type="RefSeq" id="WP_099476986.1">
    <property type="nucleotide sequence ID" value="NZ_CP016809.1"/>
</dbReference>
<proteinExistence type="predicted"/>
<dbReference type="KEGG" id="pib:BBD41_05745"/>
<dbReference type="SMART" id="SM00363">
    <property type="entry name" value="S4"/>
    <property type="match status" value="1"/>
</dbReference>
<evidence type="ECO:0000259" key="2">
    <source>
        <dbReference type="SMART" id="SM00363"/>
    </source>
</evidence>
<dbReference type="Gene3D" id="3.30.1370.160">
    <property type="match status" value="1"/>
</dbReference>
<dbReference type="CDD" id="cd00165">
    <property type="entry name" value="S4"/>
    <property type="match status" value="1"/>
</dbReference>
<dbReference type="EMBL" id="CP016809">
    <property type="protein sequence ID" value="ANY72132.1"/>
    <property type="molecule type" value="Genomic_DNA"/>
</dbReference>
<evidence type="ECO:0000313" key="3">
    <source>
        <dbReference type="EMBL" id="ANY72132.1"/>
    </source>
</evidence>
<dbReference type="InterPro" id="IPR040591">
    <property type="entry name" value="RqcP2_RBD"/>
</dbReference>
<keyword evidence="1" id="KW-0694">RNA-binding</keyword>
<gene>
    <name evidence="3" type="ORF">BBD41_05745</name>
</gene>
<dbReference type="InterPro" id="IPR012677">
    <property type="entry name" value="Nucleotide-bd_a/b_plait_sf"/>
</dbReference>
<dbReference type="PANTHER" id="PTHR13633:SF3">
    <property type="entry name" value="MITOCHONDRIAL TRANSCRIPTION RESCUE FACTOR 1"/>
    <property type="match status" value="1"/>
</dbReference>
<dbReference type="GO" id="GO:0003723">
    <property type="term" value="F:RNA binding"/>
    <property type="evidence" value="ECO:0007669"/>
    <property type="project" value="UniProtKB-KW"/>
</dbReference>
<sequence>MKPDIYEHFHQDEREFVDRAWEWVVNAGQYHEVKLTDFLDPRQRFILETLVNRHPDVHAAFEGGYADAERVRAIIAPDYRDLEGEDFKIKVLSITSGDQKLLELEHGDYMGSILGLGIKRSKLGDIHVIESGCHAVVSEEIGAFLNLNLSQVHRVHVMTELLPMDKLQAAETKLDTMDITVASLRLDGIASDAHRISRTKIVVPIKAGRCRVNWKVEEDPSTNLKEGDVVSIQGMGRFAVLEIGGLTKKGRYRVKVGKYV</sequence>
<evidence type="ECO:0000256" key="1">
    <source>
        <dbReference type="PROSITE-ProRule" id="PRU00182"/>
    </source>
</evidence>
<dbReference type="InterPro" id="IPR002942">
    <property type="entry name" value="S4_RNA-bd"/>
</dbReference>
<name>A0A1B2DWQ1_9BACL</name>
<dbReference type="Pfam" id="PF21278">
    <property type="entry name" value="YlmH_1st"/>
    <property type="match status" value="1"/>
</dbReference>
<dbReference type="Gene3D" id="3.30.70.330">
    <property type="match status" value="1"/>
</dbReference>
<dbReference type="PANTHER" id="PTHR13633">
    <property type="entry name" value="MITOCHONDRIAL TRANSCRIPTION RESCUE FACTOR 1"/>
    <property type="match status" value="1"/>
</dbReference>
<dbReference type="Pfam" id="PF17774">
    <property type="entry name" value="YlmH_RBD"/>
    <property type="match status" value="1"/>
</dbReference>
<dbReference type="Gene3D" id="3.10.290.10">
    <property type="entry name" value="RNA-binding S4 domain"/>
    <property type="match status" value="1"/>
</dbReference>
<dbReference type="SUPFAM" id="SSF55174">
    <property type="entry name" value="Alpha-L RNA-binding motif"/>
    <property type="match status" value="1"/>
</dbReference>
<dbReference type="InterPro" id="IPR048443">
    <property type="entry name" value="RqcP2_N"/>
</dbReference>
<reference evidence="3" key="1">
    <citation type="submission" date="2016-08" db="EMBL/GenBank/DDBJ databases">
        <title>Complete Genome Seqeunce of Paenibacillus sp. nov. IHBB 9852 from high altitute lake of Indian trans-Himalayas.</title>
        <authorList>
            <person name="Kiran S."/>
            <person name="Swarnkar M.K."/>
            <person name="Rana A."/>
            <person name="Tewari R."/>
            <person name="Gulati A."/>
        </authorList>
    </citation>
    <scope>NUCLEOTIDE SEQUENCE [LARGE SCALE GENOMIC DNA]</scope>
    <source>
        <strain evidence="3">IHBB 9852</strain>
    </source>
</reference>
<feature type="domain" description="RNA-binding S4" evidence="2">
    <location>
        <begin position="184"/>
        <end position="244"/>
    </location>
</feature>
<accession>A0A1B2DWQ1</accession>
<dbReference type="PROSITE" id="PS50889">
    <property type="entry name" value="S4"/>
    <property type="match status" value="1"/>
</dbReference>